<feature type="region of interest" description="Disordered" evidence="1">
    <location>
        <begin position="1"/>
        <end position="33"/>
    </location>
</feature>
<dbReference type="AlphaFoldDB" id="A0A7J6MR66"/>
<dbReference type="EMBL" id="JAAPAO010000082">
    <property type="protein sequence ID" value="KAF4673471.1"/>
    <property type="molecule type" value="Genomic_DNA"/>
</dbReference>
<sequence length="214" mass="23946">MSRGPQLVSGPSGTAAPAGGGGEQTRGLTFREDVGHGTGNAFTVMIPSVFAKIDKQLPMVNRKEIMEAYGKLSNTARQSLLTIVDKEFVARLMDRQRAAWCARMGSGDHSDSSSKHPRLMQLFDTTNHNLLPEYEVTKQQPATFKDGYMLLEDNGPSNEIDGRPDALQPRMRALMNHSLFDFIDERCDDFLRNAKRNRSRLVTRKEVLYSRGNV</sequence>
<comment type="caution">
    <text evidence="2">The sequence shown here is derived from an EMBL/GenBank/DDBJ whole genome shotgun (WGS) entry which is preliminary data.</text>
</comment>
<name>A0A7J6MR66_PERCH</name>
<dbReference type="OrthoDB" id="10478784at2759"/>
<protein>
    <submittedName>
        <fullName evidence="2">Uncharacterized protein</fullName>
    </submittedName>
</protein>
<evidence type="ECO:0000313" key="2">
    <source>
        <dbReference type="EMBL" id="KAF4673471.1"/>
    </source>
</evidence>
<gene>
    <name evidence="2" type="ORF">FOL47_010523</name>
</gene>
<keyword evidence="3" id="KW-1185">Reference proteome</keyword>
<accession>A0A7J6MR66</accession>
<dbReference type="Proteomes" id="UP000591131">
    <property type="component" value="Unassembled WGS sequence"/>
</dbReference>
<evidence type="ECO:0000256" key="1">
    <source>
        <dbReference type="SAM" id="MobiDB-lite"/>
    </source>
</evidence>
<proteinExistence type="predicted"/>
<evidence type="ECO:0000313" key="3">
    <source>
        <dbReference type="Proteomes" id="UP000591131"/>
    </source>
</evidence>
<reference evidence="2 3" key="1">
    <citation type="submission" date="2020-04" db="EMBL/GenBank/DDBJ databases">
        <title>Perkinsus chesapeaki whole genome sequence.</title>
        <authorList>
            <person name="Bogema D.R."/>
        </authorList>
    </citation>
    <scope>NUCLEOTIDE SEQUENCE [LARGE SCALE GENOMIC DNA]</scope>
    <source>
        <strain evidence="2">ATCC PRA-425</strain>
    </source>
</reference>
<organism evidence="2 3">
    <name type="scientific">Perkinsus chesapeaki</name>
    <name type="common">Clam parasite</name>
    <name type="synonym">Perkinsus andrewsi</name>
    <dbReference type="NCBI Taxonomy" id="330153"/>
    <lineage>
        <taxon>Eukaryota</taxon>
        <taxon>Sar</taxon>
        <taxon>Alveolata</taxon>
        <taxon>Perkinsozoa</taxon>
        <taxon>Perkinsea</taxon>
        <taxon>Perkinsida</taxon>
        <taxon>Perkinsidae</taxon>
        <taxon>Perkinsus</taxon>
    </lineage>
</organism>